<dbReference type="RefSeq" id="WP_105354699.1">
    <property type="nucleotide sequence ID" value="NZ_PUIA01000038.1"/>
</dbReference>
<sequence length="1245" mass="129322">MTRIIPVPTGRTSDYLLSQRLTNQMSADQLDLLRLQTQLSTGRRVLSLSDDAPAAIRGVTLQSLLEQKTQIQTNLITSQSYLSATDVALANVQTTLNDVKGLAVRLADTTFSDTELAAAGEQVERAIQQMMDLANQQFRGRYLFAGSNTTTKPFQTLDNGLIQYLGNTTGLQSFADIDLLFDTTVNGHDAFGAISEQVKGIGDLNPIVSGSTKLADLRGGKGIQKGSFQISDGISPPVTIDISRANTLNDVVRLIEANPPAGRKVTARISDTGLIVDIDDAGGGNLTIRELGGSRVAAQLGILKTDGNLTNPIVGADLNPRVTLTTKVANLLGTKSNAIIEYPGANNDILIKANSNGESLNGTKIQLVDDNLLKAGTGITRGNEIVTKGSDLLRPQATLNLDGADNDLLLTANSTDGSLDGVQIIIDASSDIGDTAVIGPTTLVDGVPTITVQVDDSDETSLQTLINAFAVDGRFAVGKANTGEGFNPAGAVAATNDGHTSTALVTSQAVKARASLPLVGGSNDLTLIANQAGDLFNNVEIVIDASSNLGDAAIASYSDDGTTRRLTIQIDDDNETTVQSIINAIAAEGTFSVTSDNGNGESFNLAASVNVASAGTIGNTGNTGGDIDTYFVQVASGTTTADDLIRALNNSVTFSADFTASIDPKDTTAEFLTASGTVSTSVIGETSGGSGTTFDRDSGIQIQNGSVITTLDFSEVETVEDLLNVFNRSDAGLVAEINSNGNGINVRSTVSGGDFSIGENGGQTATQLGLRSFTTETRLSELNFGRGVAGTDGTDLTITRNDGVELNIELSTAKTIGDVLNLINNHPNNLDGPNAVVARLSEFGNGIELIDDNPPGFGRLTVSQGVLSHAGVDLGLIPPGQTEATVSDSPDASPATAIVKFAEPDNVNNAFKLTAQNPGTSYNNIQIEIVNSAASGNEALVSFDPATQKLTIDVDPTLTSANTVIAAIQAEGTFAAELYATEDATNAGTGLVSQTGVLATTNGGTPVADSAAATAEISFSSPNNLNTAFSLVAKYPGTRMNDVRIVFEDSLSGGVPSAVFNSATKTLTVQIEAGVTTANQVIAAIDQQGDFDAKLNFASDLTNSGNGIINATGTVGTTAGGSPEVLQGRNVNPQETKGIFNSLLRLKDAIASKNVQEVSRIAGLLAEDIDRLSFTRGELGARDQHVDVLKARGEDEILELKTNLSLEIDVDIVQAISEMTAKQASFQASLQMTGQLFQLTLLDFI</sequence>
<dbReference type="PANTHER" id="PTHR42792:SF1">
    <property type="entry name" value="FLAGELLAR HOOK-ASSOCIATED PROTEIN 3"/>
    <property type="match status" value="1"/>
</dbReference>
<reference evidence="2 3" key="1">
    <citation type="submission" date="2018-02" db="EMBL/GenBank/DDBJ databases">
        <title>Comparative genomes isolates from brazilian mangrove.</title>
        <authorList>
            <person name="Araujo J.E."/>
            <person name="Taketani R.G."/>
            <person name="Silva M.C.P."/>
            <person name="Loureco M.V."/>
            <person name="Andreote F.D."/>
        </authorList>
    </citation>
    <scope>NUCLEOTIDE SEQUENCE [LARGE SCALE GENOMIC DNA]</scope>
    <source>
        <strain evidence="2 3">HEX-2 MGV</strain>
    </source>
</reference>
<evidence type="ECO:0000313" key="2">
    <source>
        <dbReference type="EMBL" id="PQO30705.1"/>
    </source>
</evidence>
<keyword evidence="2" id="KW-0966">Cell projection</keyword>
<dbReference type="Proteomes" id="UP000240009">
    <property type="component" value="Unassembled WGS sequence"/>
</dbReference>
<name>A0A2S8FEW5_9BACT</name>
<keyword evidence="2" id="KW-0969">Cilium</keyword>
<keyword evidence="2" id="KW-0282">Flagellum</keyword>
<dbReference type="GO" id="GO:0005198">
    <property type="term" value="F:structural molecule activity"/>
    <property type="evidence" value="ECO:0007669"/>
    <property type="project" value="InterPro"/>
</dbReference>
<dbReference type="AlphaFoldDB" id="A0A2S8FEW5"/>
<dbReference type="NCBIfam" id="TIGR02550">
    <property type="entry name" value="flagell_flgL"/>
    <property type="match status" value="1"/>
</dbReference>
<evidence type="ECO:0000259" key="1">
    <source>
        <dbReference type="Pfam" id="PF00669"/>
    </source>
</evidence>
<dbReference type="Pfam" id="PF00669">
    <property type="entry name" value="Flagellin_N"/>
    <property type="match status" value="1"/>
</dbReference>
<comment type="caution">
    <text evidence="2">The sequence shown here is derived from an EMBL/GenBank/DDBJ whole genome shotgun (WGS) entry which is preliminary data.</text>
</comment>
<feature type="domain" description="Flagellin N-terminal" evidence="1">
    <location>
        <begin position="16"/>
        <end position="149"/>
    </location>
</feature>
<dbReference type="InterPro" id="IPR001492">
    <property type="entry name" value="Flagellin"/>
</dbReference>
<accession>A0A2S8FEW5</accession>
<dbReference type="SUPFAM" id="SSF64518">
    <property type="entry name" value="Phase 1 flagellin"/>
    <property type="match status" value="1"/>
</dbReference>
<dbReference type="GO" id="GO:0009424">
    <property type="term" value="C:bacterial-type flagellum hook"/>
    <property type="evidence" value="ECO:0007669"/>
    <property type="project" value="InterPro"/>
</dbReference>
<protein>
    <submittedName>
        <fullName evidence="2">Flagellar hook-associated protein 3</fullName>
    </submittedName>
</protein>
<dbReference type="PANTHER" id="PTHR42792">
    <property type="entry name" value="FLAGELLIN"/>
    <property type="match status" value="1"/>
</dbReference>
<organism evidence="2 3">
    <name type="scientific">Blastopirellula marina</name>
    <dbReference type="NCBI Taxonomy" id="124"/>
    <lineage>
        <taxon>Bacteria</taxon>
        <taxon>Pseudomonadati</taxon>
        <taxon>Planctomycetota</taxon>
        <taxon>Planctomycetia</taxon>
        <taxon>Pirellulales</taxon>
        <taxon>Pirellulaceae</taxon>
        <taxon>Blastopirellula</taxon>
    </lineage>
</organism>
<gene>
    <name evidence="2" type="primary">flgL</name>
    <name evidence="2" type="ORF">C5Y96_14690</name>
</gene>
<proteinExistence type="predicted"/>
<dbReference type="InterPro" id="IPR001029">
    <property type="entry name" value="Flagellin_N"/>
</dbReference>
<dbReference type="EMBL" id="PUIA01000038">
    <property type="protein sequence ID" value="PQO30705.1"/>
    <property type="molecule type" value="Genomic_DNA"/>
</dbReference>
<dbReference type="OrthoDB" id="225814at2"/>
<evidence type="ECO:0000313" key="3">
    <source>
        <dbReference type="Proteomes" id="UP000240009"/>
    </source>
</evidence>
<dbReference type="Gene3D" id="1.20.1330.10">
    <property type="entry name" value="f41 fragment of flagellin, N-terminal domain"/>
    <property type="match status" value="2"/>
</dbReference>
<dbReference type="GO" id="GO:0071973">
    <property type="term" value="P:bacterial-type flagellum-dependent cell motility"/>
    <property type="evidence" value="ECO:0007669"/>
    <property type="project" value="InterPro"/>
</dbReference>
<dbReference type="InterPro" id="IPR013384">
    <property type="entry name" value="Flagell_FlgL"/>
</dbReference>